<accession>A0A6P8YBA6</accession>
<dbReference type="InterPro" id="IPR019080">
    <property type="entry name" value="YqaJ_viral_recombinase"/>
</dbReference>
<dbReference type="InParanoid" id="A0A6P8YBA6"/>
<dbReference type="OrthoDB" id="6155932at2759"/>
<name>A0A6P8YBA6_THRPL</name>
<gene>
    <name evidence="3" type="primary">LOC117640743</name>
</gene>
<dbReference type="SUPFAM" id="SSF52980">
    <property type="entry name" value="Restriction endonuclease-like"/>
    <property type="match status" value="1"/>
</dbReference>
<dbReference type="AlphaFoldDB" id="A0A6P8YBA6"/>
<reference evidence="3" key="1">
    <citation type="submission" date="2025-08" db="UniProtKB">
        <authorList>
            <consortium name="RefSeq"/>
        </authorList>
    </citation>
    <scope>IDENTIFICATION</scope>
    <source>
        <tissue evidence="3">Total insect</tissue>
    </source>
</reference>
<evidence type="ECO:0000259" key="1">
    <source>
        <dbReference type="Pfam" id="PF09588"/>
    </source>
</evidence>
<keyword evidence="2" id="KW-1185">Reference proteome</keyword>
<dbReference type="InterPro" id="IPR011335">
    <property type="entry name" value="Restrct_endonuc-II-like"/>
</dbReference>
<dbReference type="Gene3D" id="3.90.320.10">
    <property type="match status" value="1"/>
</dbReference>
<protein>
    <submittedName>
        <fullName evidence="3">Uncharacterized protein LOC117640743</fullName>
    </submittedName>
</protein>
<dbReference type="Proteomes" id="UP000515158">
    <property type="component" value="Unplaced"/>
</dbReference>
<dbReference type="InterPro" id="IPR051703">
    <property type="entry name" value="NF-kappa-B_Signaling_Reg"/>
</dbReference>
<organism evidence="3">
    <name type="scientific">Thrips palmi</name>
    <name type="common">Melon thrips</name>
    <dbReference type="NCBI Taxonomy" id="161013"/>
    <lineage>
        <taxon>Eukaryota</taxon>
        <taxon>Metazoa</taxon>
        <taxon>Ecdysozoa</taxon>
        <taxon>Arthropoda</taxon>
        <taxon>Hexapoda</taxon>
        <taxon>Insecta</taxon>
        <taxon>Pterygota</taxon>
        <taxon>Neoptera</taxon>
        <taxon>Paraneoptera</taxon>
        <taxon>Thysanoptera</taxon>
        <taxon>Terebrantia</taxon>
        <taxon>Thripoidea</taxon>
        <taxon>Thripidae</taxon>
        <taxon>Thrips</taxon>
    </lineage>
</organism>
<dbReference type="KEGG" id="tpal:117640743"/>
<dbReference type="GO" id="GO:0006281">
    <property type="term" value="P:DNA repair"/>
    <property type="evidence" value="ECO:0007669"/>
    <property type="project" value="UniProtKB-ARBA"/>
</dbReference>
<dbReference type="PANTHER" id="PTHR46609">
    <property type="entry name" value="EXONUCLEASE, PHAGE-TYPE/RECB, C-TERMINAL DOMAIN-CONTAINING PROTEIN"/>
    <property type="match status" value="1"/>
</dbReference>
<feature type="domain" description="YqaJ viral recombinase" evidence="1">
    <location>
        <begin position="60"/>
        <end position="222"/>
    </location>
</feature>
<dbReference type="InterPro" id="IPR011604">
    <property type="entry name" value="PDDEXK-like_dom_sf"/>
</dbReference>
<dbReference type="RefSeq" id="XP_034233521.1">
    <property type="nucleotide sequence ID" value="XM_034377630.1"/>
</dbReference>
<proteinExistence type="predicted"/>
<dbReference type="PANTHER" id="PTHR46609:SF8">
    <property type="entry name" value="YQAJ VIRAL RECOMBINASE DOMAIN-CONTAINING PROTEIN"/>
    <property type="match status" value="1"/>
</dbReference>
<evidence type="ECO:0000313" key="2">
    <source>
        <dbReference type="Proteomes" id="UP000515158"/>
    </source>
</evidence>
<dbReference type="CDD" id="cd22343">
    <property type="entry name" value="PDDEXK_lambda_exonuclease-like"/>
    <property type="match status" value="1"/>
</dbReference>
<dbReference type="GeneID" id="117640743"/>
<dbReference type="Pfam" id="PF09588">
    <property type="entry name" value="YqaJ"/>
    <property type="match status" value="1"/>
</dbReference>
<evidence type="ECO:0000313" key="3">
    <source>
        <dbReference type="RefSeq" id="XP_034233521.1"/>
    </source>
</evidence>
<sequence>MSITYEDYAITLEDLWIFDESRWLYYESLEELYSKSKPNPRYKGPFEFPGTQGQSKSAIWRTVRALNCTASSCKKICRMTSDNSIMQFLRKHLWGLDSFTSKACSYGNSHEEKARQAYIQKKRAVDDTVQVLTTGLHVHTEYLGLACSLDGQVISDRSPPRNLEIKCPYTLREKDPNNFENVLNKKQMSNFCLTRNSNGQLELKQTHEYYYQIQMGMGLTECSSCDFFVWSKYGSILITVPFNESLWKEIRKKLALFHWEIMVPEYFAMKTPRNLTAIKI</sequence>